<dbReference type="Proteomes" id="UP000001261">
    <property type="component" value="Unassembled WGS sequence"/>
</dbReference>
<keyword evidence="1" id="KW-0472">Membrane</keyword>
<name>A0A0D8JU44_COCIM</name>
<organism evidence="2 3">
    <name type="scientific">Coccidioides immitis (strain RS)</name>
    <name type="common">Valley fever fungus</name>
    <dbReference type="NCBI Taxonomy" id="246410"/>
    <lineage>
        <taxon>Eukaryota</taxon>
        <taxon>Fungi</taxon>
        <taxon>Dikarya</taxon>
        <taxon>Ascomycota</taxon>
        <taxon>Pezizomycotina</taxon>
        <taxon>Eurotiomycetes</taxon>
        <taxon>Eurotiomycetidae</taxon>
        <taxon>Onygenales</taxon>
        <taxon>Onygenaceae</taxon>
        <taxon>Coccidioides</taxon>
    </lineage>
</organism>
<dbReference type="InParanoid" id="A0A0D8JU44"/>
<protein>
    <submittedName>
        <fullName evidence="2">Uncharacterized protein</fullName>
    </submittedName>
</protein>
<evidence type="ECO:0000256" key="1">
    <source>
        <dbReference type="SAM" id="Phobius"/>
    </source>
</evidence>
<feature type="transmembrane region" description="Helical" evidence="1">
    <location>
        <begin position="42"/>
        <end position="65"/>
    </location>
</feature>
<dbReference type="VEuPathDB" id="FungiDB:CIMG_13285"/>
<feature type="transmembrane region" description="Helical" evidence="1">
    <location>
        <begin position="85"/>
        <end position="108"/>
    </location>
</feature>
<dbReference type="KEGG" id="cim:CIMG_13285"/>
<accession>A0A0D8JU44</accession>
<proteinExistence type="predicted"/>
<keyword evidence="1" id="KW-1133">Transmembrane helix</keyword>
<reference evidence="3" key="2">
    <citation type="journal article" date="2010" name="Genome Res.">
        <title>Population genomic sequencing of Coccidioides fungi reveals recent hybridization and transposon control.</title>
        <authorList>
            <person name="Neafsey D.E."/>
            <person name="Barker B.M."/>
            <person name="Sharpton T.J."/>
            <person name="Stajich J.E."/>
            <person name="Park D.J."/>
            <person name="Whiston E."/>
            <person name="Hung C.-Y."/>
            <person name="McMahan C."/>
            <person name="White J."/>
            <person name="Sykes S."/>
            <person name="Heiman D."/>
            <person name="Young S."/>
            <person name="Zeng Q."/>
            <person name="Abouelleil A."/>
            <person name="Aftuck L."/>
            <person name="Bessette D."/>
            <person name="Brown A."/>
            <person name="FitzGerald M."/>
            <person name="Lui A."/>
            <person name="Macdonald J.P."/>
            <person name="Priest M."/>
            <person name="Orbach M.J."/>
            <person name="Galgiani J.N."/>
            <person name="Kirkland T.N."/>
            <person name="Cole G.T."/>
            <person name="Birren B.W."/>
            <person name="Henn M.R."/>
            <person name="Taylor J.W."/>
            <person name="Rounsley S.D."/>
        </authorList>
    </citation>
    <scope>GENOME REANNOTATION</scope>
    <source>
        <strain evidence="3">RS</strain>
    </source>
</reference>
<dbReference type="RefSeq" id="XP_004445126.1">
    <property type="nucleotide sequence ID" value="XM_004445069.1"/>
</dbReference>
<evidence type="ECO:0000313" key="3">
    <source>
        <dbReference type="Proteomes" id="UP000001261"/>
    </source>
</evidence>
<dbReference type="AlphaFoldDB" id="A0A0D8JU44"/>
<dbReference type="GeneID" id="24164912"/>
<keyword evidence="1" id="KW-0812">Transmembrane</keyword>
<reference evidence="3" key="1">
    <citation type="journal article" date="2009" name="Genome Res.">
        <title>Comparative genomic analyses of the human fungal pathogens Coccidioides and their relatives.</title>
        <authorList>
            <person name="Sharpton T.J."/>
            <person name="Stajich J.E."/>
            <person name="Rounsley S.D."/>
            <person name="Gardner M.J."/>
            <person name="Wortman J.R."/>
            <person name="Jordar V.S."/>
            <person name="Maiti R."/>
            <person name="Kodira C.D."/>
            <person name="Neafsey D.E."/>
            <person name="Zeng Q."/>
            <person name="Hung C.-Y."/>
            <person name="McMahan C."/>
            <person name="Muszewska A."/>
            <person name="Grynberg M."/>
            <person name="Mandel M.A."/>
            <person name="Kellner E.M."/>
            <person name="Barker B.M."/>
            <person name="Galgiani J.N."/>
            <person name="Orbach M.J."/>
            <person name="Kirkland T.N."/>
            <person name="Cole G.T."/>
            <person name="Henn M.R."/>
            <person name="Birren B.W."/>
            <person name="Taylor J.W."/>
        </authorList>
    </citation>
    <scope>NUCLEOTIDE SEQUENCE [LARGE SCALE GENOMIC DNA]</scope>
    <source>
        <strain evidence="3">RS</strain>
    </source>
</reference>
<dbReference type="EMBL" id="GG704913">
    <property type="protein sequence ID" value="KJF60870.1"/>
    <property type="molecule type" value="Genomic_DNA"/>
</dbReference>
<gene>
    <name evidence="2" type="ORF">CIMG_13285</name>
</gene>
<keyword evidence="3" id="KW-1185">Reference proteome</keyword>
<evidence type="ECO:0000313" key="2">
    <source>
        <dbReference type="EMBL" id="KJF60870.1"/>
    </source>
</evidence>
<sequence>MQKRHQSIQHSCKELGFLYAYQGIHLSYIPFYTPIFRVFPHFVFSFLFFSSSVGYLFGSFFAFLLTPPLVRSISPLYFLEGWILVFWRILHLWVCLLMLDCSSAILGFSIRMVL</sequence>